<evidence type="ECO:0000313" key="1">
    <source>
        <dbReference type="EMBL" id="MED6267916.1"/>
    </source>
</evidence>
<sequence length="104" mass="11779">MGEGQFGGSMGKIEACGMPQLFNHFCISKADFKTFSAIRPLYASSVSSQIRVYKKQRKDSLKLNPEKPLTRHEQKLTQKAYPPNLVLWLYSPTTNTNKEVKLAN</sequence>
<name>A0ABU7D0K2_9TELE</name>
<reference evidence="1 2" key="1">
    <citation type="submission" date="2021-06" db="EMBL/GenBank/DDBJ databases">
        <authorList>
            <person name="Palmer J.M."/>
        </authorList>
    </citation>
    <scope>NUCLEOTIDE SEQUENCE [LARGE SCALE GENOMIC DNA]</scope>
    <source>
        <strain evidence="1 2">CL_MEX2019</strain>
        <tissue evidence="1">Muscle</tissue>
    </source>
</reference>
<keyword evidence="2" id="KW-1185">Reference proteome</keyword>
<dbReference type="Proteomes" id="UP001352852">
    <property type="component" value="Unassembled WGS sequence"/>
</dbReference>
<evidence type="ECO:0000313" key="2">
    <source>
        <dbReference type="Proteomes" id="UP001352852"/>
    </source>
</evidence>
<accession>A0ABU7D0K2</accession>
<organism evidence="1 2">
    <name type="scientific">Characodon lateralis</name>
    <dbReference type="NCBI Taxonomy" id="208331"/>
    <lineage>
        <taxon>Eukaryota</taxon>
        <taxon>Metazoa</taxon>
        <taxon>Chordata</taxon>
        <taxon>Craniata</taxon>
        <taxon>Vertebrata</taxon>
        <taxon>Euteleostomi</taxon>
        <taxon>Actinopterygii</taxon>
        <taxon>Neopterygii</taxon>
        <taxon>Teleostei</taxon>
        <taxon>Neoteleostei</taxon>
        <taxon>Acanthomorphata</taxon>
        <taxon>Ovalentaria</taxon>
        <taxon>Atherinomorphae</taxon>
        <taxon>Cyprinodontiformes</taxon>
        <taxon>Goodeidae</taxon>
        <taxon>Characodon</taxon>
    </lineage>
</organism>
<comment type="caution">
    <text evidence="1">The sequence shown here is derived from an EMBL/GenBank/DDBJ whole genome shotgun (WGS) entry which is preliminary data.</text>
</comment>
<dbReference type="EMBL" id="JAHUTJ010009593">
    <property type="protein sequence ID" value="MED6267916.1"/>
    <property type="molecule type" value="Genomic_DNA"/>
</dbReference>
<protein>
    <submittedName>
        <fullName evidence="1">Uncharacterized protein</fullName>
    </submittedName>
</protein>
<gene>
    <name evidence="1" type="ORF">CHARACLAT_016935</name>
</gene>
<proteinExistence type="predicted"/>